<dbReference type="Pfam" id="PF13957">
    <property type="entry name" value="YafO_toxin"/>
    <property type="match status" value="1"/>
</dbReference>
<evidence type="ECO:0000256" key="1">
    <source>
        <dbReference type="SAM" id="MobiDB-lite"/>
    </source>
</evidence>
<organism evidence="2 3">
    <name type="scientific">Limnobacter thiooxidans</name>
    <dbReference type="NCBI Taxonomy" id="131080"/>
    <lineage>
        <taxon>Bacteria</taxon>
        <taxon>Pseudomonadati</taxon>
        <taxon>Pseudomonadota</taxon>
        <taxon>Betaproteobacteria</taxon>
        <taxon>Burkholderiales</taxon>
        <taxon>Burkholderiaceae</taxon>
        <taxon>Limnobacter</taxon>
    </lineage>
</organism>
<feature type="compositionally biased region" description="Basic and acidic residues" evidence="1">
    <location>
        <begin position="1"/>
        <end position="13"/>
    </location>
</feature>
<dbReference type="AlphaFoldDB" id="A0AA86MDD9"/>
<sequence length="102" mass="12055">MFGKTVREDENRNVSHVHLYPQNDEDSKQKWATRWSSPHSNIRNSRVSDRYLFYVEHPIHGYHLLLHVVDPGAHVFRHTPKGKVILKLMFEKADTFEMQGKS</sequence>
<evidence type="ECO:0000313" key="3">
    <source>
        <dbReference type="Proteomes" id="UP001329151"/>
    </source>
</evidence>
<name>A0AA86MDD9_9BURK</name>
<dbReference type="RefSeq" id="WP_420915149.1">
    <property type="nucleotide sequence ID" value="NZ_AP028947.1"/>
</dbReference>
<proteinExistence type="predicted"/>
<dbReference type="KEGG" id="lto:RGQ30_00060"/>
<evidence type="ECO:0000313" key="2">
    <source>
        <dbReference type="EMBL" id="BET24505.1"/>
    </source>
</evidence>
<accession>A0AA86MDD9</accession>
<keyword evidence="3" id="KW-1185">Reference proteome</keyword>
<gene>
    <name evidence="2" type="ORF">RGQ30_00060</name>
</gene>
<dbReference type="Proteomes" id="UP001329151">
    <property type="component" value="Chromosome"/>
</dbReference>
<feature type="region of interest" description="Disordered" evidence="1">
    <location>
        <begin position="1"/>
        <end position="23"/>
    </location>
</feature>
<dbReference type="InterPro" id="IPR020353">
    <property type="entry name" value="Toxin_YafO"/>
</dbReference>
<protein>
    <submittedName>
        <fullName evidence="2">Uncharacterized protein</fullName>
    </submittedName>
</protein>
<reference evidence="2 3" key="1">
    <citation type="submission" date="2023-10" db="EMBL/GenBank/DDBJ databases">
        <title>Complete Genome Sequence of Limnobacter thiooxidans CS-K2T, Isolated from freshwater lake sediments in Bavaria, Germany.</title>
        <authorList>
            <person name="Naruki M."/>
            <person name="Watanabe A."/>
            <person name="Warashina T."/>
            <person name="Morita T."/>
            <person name="Arakawa K."/>
        </authorList>
    </citation>
    <scope>NUCLEOTIDE SEQUENCE [LARGE SCALE GENOMIC DNA]</scope>
    <source>
        <strain evidence="2 3">CS-K2</strain>
    </source>
</reference>
<dbReference type="EMBL" id="AP028947">
    <property type="protein sequence ID" value="BET24505.1"/>
    <property type="molecule type" value="Genomic_DNA"/>
</dbReference>